<evidence type="ECO:0000313" key="2">
    <source>
        <dbReference type="Proteomes" id="UP000594454"/>
    </source>
</evidence>
<reference evidence="1 2" key="1">
    <citation type="submission" date="2020-11" db="EMBL/GenBank/DDBJ databases">
        <authorList>
            <person name="Wallbank WR R."/>
            <person name="Pardo Diaz C."/>
            <person name="Kozak K."/>
            <person name="Martin S."/>
            <person name="Jiggins C."/>
            <person name="Moest M."/>
            <person name="Warren A I."/>
            <person name="Generalovic N T."/>
            <person name="Byers J.R.P. K."/>
            <person name="Montejo-Kovacevich G."/>
            <person name="Yen C E."/>
        </authorList>
    </citation>
    <scope>NUCLEOTIDE SEQUENCE [LARGE SCALE GENOMIC DNA]</scope>
</reference>
<dbReference type="InParanoid" id="A0A7R8UVQ0"/>
<dbReference type="EMBL" id="LR899012">
    <property type="protein sequence ID" value="CAD7087441.1"/>
    <property type="molecule type" value="Genomic_DNA"/>
</dbReference>
<evidence type="ECO:0000313" key="1">
    <source>
        <dbReference type="EMBL" id="CAD7087441.1"/>
    </source>
</evidence>
<proteinExistence type="predicted"/>
<dbReference type="AlphaFoldDB" id="A0A7R8UVQ0"/>
<keyword evidence="2" id="KW-1185">Reference proteome</keyword>
<dbReference type="OrthoDB" id="8030025at2759"/>
<accession>A0A7R8UVQ0</accession>
<evidence type="ECO:0008006" key="3">
    <source>
        <dbReference type="Google" id="ProtNLM"/>
    </source>
</evidence>
<sequence length="150" mass="17251">MKDETSLLAIDDDTQEIVGVLVGKPMIRENWSWNFFRMLLPTNYVSQIIGNFERDMVMAHVPNAEHRDPPSSYHVFAICLSPAYKGRNQKPRFLIDAYKVARSLGLPKLSFIGKSLNDQIRASRIGMTVKKILILYLNLLAIERLFTLRK</sequence>
<dbReference type="Proteomes" id="UP000594454">
    <property type="component" value="Chromosome 4"/>
</dbReference>
<gene>
    <name evidence="1" type="ORF">HERILL_LOCUS10149</name>
</gene>
<dbReference type="Gene3D" id="3.40.630.30">
    <property type="match status" value="1"/>
</dbReference>
<organism evidence="1 2">
    <name type="scientific">Hermetia illucens</name>
    <name type="common">Black soldier fly</name>
    <dbReference type="NCBI Taxonomy" id="343691"/>
    <lineage>
        <taxon>Eukaryota</taxon>
        <taxon>Metazoa</taxon>
        <taxon>Ecdysozoa</taxon>
        <taxon>Arthropoda</taxon>
        <taxon>Hexapoda</taxon>
        <taxon>Insecta</taxon>
        <taxon>Pterygota</taxon>
        <taxon>Neoptera</taxon>
        <taxon>Endopterygota</taxon>
        <taxon>Diptera</taxon>
        <taxon>Brachycera</taxon>
        <taxon>Stratiomyomorpha</taxon>
        <taxon>Stratiomyidae</taxon>
        <taxon>Hermetiinae</taxon>
        <taxon>Hermetia</taxon>
    </lineage>
</organism>
<name>A0A7R8UVQ0_HERIL</name>
<protein>
    <recommendedName>
        <fullName evidence="3">N-acetyltransferase domain-containing protein</fullName>
    </recommendedName>
</protein>